<dbReference type="GO" id="GO:0030788">
    <property type="term" value="F:precorrin-2 C20-methyltransferase activity"/>
    <property type="evidence" value="ECO:0007669"/>
    <property type="project" value="InterPro"/>
</dbReference>
<evidence type="ECO:0000313" key="9">
    <source>
        <dbReference type="EMBL" id="OGG94517.1"/>
    </source>
</evidence>
<comment type="similarity">
    <text evidence="2 7">Belongs to the precorrin methyltransferase family.</text>
</comment>
<evidence type="ECO:0000256" key="5">
    <source>
        <dbReference type="ARBA" id="ARBA00022679"/>
    </source>
</evidence>
<dbReference type="InterPro" id="IPR014777">
    <property type="entry name" value="4pyrrole_Mease_sub1"/>
</dbReference>
<reference evidence="9 10" key="1">
    <citation type="journal article" date="2016" name="Nat. Commun.">
        <title>Thousands of microbial genomes shed light on interconnected biogeochemical processes in an aquifer system.</title>
        <authorList>
            <person name="Anantharaman K."/>
            <person name="Brown C.T."/>
            <person name="Hug L.A."/>
            <person name="Sharon I."/>
            <person name="Castelle C.J."/>
            <person name="Probst A.J."/>
            <person name="Thomas B.C."/>
            <person name="Singh A."/>
            <person name="Wilkins M.J."/>
            <person name="Karaoz U."/>
            <person name="Brodie E.L."/>
            <person name="Williams K.H."/>
            <person name="Hubbard S.S."/>
            <person name="Banfield J.F."/>
        </authorList>
    </citation>
    <scope>NUCLEOTIDE SEQUENCE [LARGE SCALE GENOMIC DNA]</scope>
</reference>
<protein>
    <submittedName>
        <fullName evidence="9">Precorrin-2 C(20)-methyltransferase</fullName>
    </submittedName>
</protein>
<sequence>MKKNLGKLIGLSLGPGDPGLITRQAYEALTGEAQWCYPVKKRGAESYALSIALAAGLTPPEGHQALLFPMTHDPEKLLAAWKQAALEVLELLSGGRDLLFLVEGDSSTYSTFGHLARTLKQLEPLVPIETWAGVSSFNAAAARLEMPLAEVDDKLAVIPAGYGVAVIERLLEDFDRLVLLKVKPVLDEVIDLVERLDLIPYCRFIEKAGSPEERQVLDISTLRGQKVNYLSLILIHHPNRLPEELKRGCKKVEP</sequence>
<dbReference type="EMBL" id="MFNE01000038">
    <property type="protein sequence ID" value="OGG94517.1"/>
    <property type="molecule type" value="Genomic_DNA"/>
</dbReference>
<dbReference type="NCBIfam" id="TIGR01467">
    <property type="entry name" value="cobI_cbiL"/>
    <property type="match status" value="1"/>
</dbReference>
<accession>A0A1F6G8S7</accession>
<evidence type="ECO:0000313" key="10">
    <source>
        <dbReference type="Proteomes" id="UP000178449"/>
    </source>
</evidence>
<evidence type="ECO:0000256" key="7">
    <source>
        <dbReference type="PIRNR" id="PIRNR036427"/>
    </source>
</evidence>
<dbReference type="InterPro" id="IPR035996">
    <property type="entry name" value="4pyrrol_Methylase_sf"/>
</dbReference>
<dbReference type="STRING" id="1817772.A2527_01550"/>
<keyword evidence="3" id="KW-0169">Cobalamin biosynthesis</keyword>
<dbReference type="Pfam" id="PF00590">
    <property type="entry name" value="TP_methylase"/>
    <property type="match status" value="1"/>
</dbReference>
<feature type="domain" description="Tetrapyrrole methylase" evidence="8">
    <location>
        <begin position="7"/>
        <end position="216"/>
    </location>
</feature>
<evidence type="ECO:0000256" key="1">
    <source>
        <dbReference type="ARBA" id="ARBA00004953"/>
    </source>
</evidence>
<dbReference type="Gene3D" id="3.40.1010.10">
    <property type="entry name" value="Cobalt-precorrin-4 Transmethylase, Domain 1"/>
    <property type="match status" value="1"/>
</dbReference>
<dbReference type="InterPro" id="IPR006364">
    <property type="entry name" value="CobI/CbiL/CobIJ_dom"/>
</dbReference>
<dbReference type="PANTHER" id="PTHR43467">
    <property type="entry name" value="COBALT-PRECORRIN-2 C(20)-METHYLTRANSFERASE"/>
    <property type="match status" value="1"/>
</dbReference>
<dbReference type="Proteomes" id="UP000178449">
    <property type="component" value="Unassembled WGS sequence"/>
</dbReference>
<dbReference type="Gene3D" id="3.30.950.10">
    <property type="entry name" value="Methyltransferase, Cobalt-precorrin-4 Transmethylase, Domain 2"/>
    <property type="match status" value="1"/>
</dbReference>
<keyword evidence="4 9" id="KW-0489">Methyltransferase</keyword>
<gene>
    <name evidence="9" type="ORF">A2527_01550</name>
</gene>
<dbReference type="GO" id="GO:0032259">
    <property type="term" value="P:methylation"/>
    <property type="evidence" value="ECO:0007669"/>
    <property type="project" value="UniProtKB-KW"/>
</dbReference>
<evidence type="ECO:0000259" key="8">
    <source>
        <dbReference type="Pfam" id="PF00590"/>
    </source>
</evidence>
<evidence type="ECO:0000256" key="3">
    <source>
        <dbReference type="ARBA" id="ARBA00022573"/>
    </source>
</evidence>
<dbReference type="AlphaFoldDB" id="A0A1F6G8S7"/>
<evidence type="ECO:0000256" key="6">
    <source>
        <dbReference type="ARBA" id="ARBA00022691"/>
    </source>
</evidence>
<organism evidence="9 10">
    <name type="scientific">Candidatus Lambdaproteobacteria bacterium RIFOXYD2_FULL_50_16</name>
    <dbReference type="NCBI Taxonomy" id="1817772"/>
    <lineage>
        <taxon>Bacteria</taxon>
        <taxon>Pseudomonadati</taxon>
        <taxon>Pseudomonadota</taxon>
        <taxon>Candidatus Lambdaproteobacteria</taxon>
    </lineage>
</organism>
<keyword evidence="5 9" id="KW-0808">Transferase</keyword>
<proteinExistence type="inferred from homology"/>
<comment type="pathway">
    <text evidence="1">Cofactor biosynthesis; adenosylcobalamin biosynthesis.</text>
</comment>
<dbReference type="InterPro" id="IPR014776">
    <property type="entry name" value="4pyrrole_Mease_sub2"/>
</dbReference>
<dbReference type="GO" id="GO:0009236">
    <property type="term" value="P:cobalamin biosynthetic process"/>
    <property type="evidence" value="ECO:0007669"/>
    <property type="project" value="UniProtKB-UniRule"/>
</dbReference>
<keyword evidence="6" id="KW-0949">S-adenosyl-L-methionine</keyword>
<dbReference type="InterPro" id="IPR000878">
    <property type="entry name" value="4pyrrol_Mease"/>
</dbReference>
<dbReference type="UniPathway" id="UPA00148"/>
<dbReference type="PANTHER" id="PTHR43467:SF2">
    <property type="entry name" value="COBALT-PRECORRIN-2 C(20)-METHYLTRANSFERASE"/>
    <property type="match status" value="1"/>
</dbReference>
<comment type="caution">
    <text evidence="9">The sequence shown here is derived from an EMBL/GenBank/DDBJ whole genome shotgun (WGS) entry which is preliminary data.</text>
</comment>
<name>A0A1F6G8S7_9PROT</name>
<dbReference type="PIRSF" id="PIRSF036427">
    <property type="entry name" value="Precrrn-2_mtase"/>
    <property type="match status" value="1"/>
</dbReference>
<evidence type="ECO:0000256" key="4">
    <source>
        <dbReference type="ARBA" id="ARBA00022603"/>
    </source>
</evidence>
<evidence type="ECO:0000256" key="2">
    <source>
        <dbReference type="ARBA" id="ARBA00005879"/>
    </source>
</evidence>
<dbReference type="InterPro" id="IPR012382">
    <property type="entry name" value="CobI/CbiL"/>
</dbReference>
<dbReference type="SUPFAM" id="SSF53790">
    <property type="entry name" value="Tetrapyrrole methylase"/>
    <property type="match status" value="1"/>
</dbReference>
<dbReference type="CDD" id="cd11645">
    <property type="entry name" value="Precorrin_2_C20_MT"/>
    <property type="match status" value="1"/>
</dbReference>